<keyword evidence="7" id="KW-1185">Reference proteome</keyword>
<protein>
    <submittedName>
        <fullName evidence="6">Sugar-binding transcriptional regulator</fullName>
    </submittedName>
</protein>
<dbReference type="InterPro" id="IPR007324">
    <property type="entry name" value="Sugar-bd_dom_put"/>
</dbReference>
<dbReference type="Pfam" id="PF13384">
    <property type="entry name" value="HTH_23"/>
    <property type="match status" value="1"/>
</dbReference>
<dbReference type="RefSeq" id="WP_209555572.1">
    <property type="nucleotide sequence ID" value="NZ_JAEDXU010000001.1"/>
</dbReference>
<dbReference type="EMBL" id="JAEDXU010000001">
    <property type="protein sequence ID" value="MBP1044770.1"/>
    <property type="molecule type" value="Genomic_DNA"/>
</dbReference>
<accession>A0ABS4CFK2</accession>
<dbReference type="InterPro" id="IPR037171">
    <property type="entry name" value="NagB/RpiA_transferase-like"/>
</dbReference>
<gene>
    <name evidence="6" type="ORF">I6N96_00655</name>
</gene>
<dbReference type="Proteomes" id="UP000673375">
    <property type="component" value="Unassembled WGS sequence"/>
</dbReference>
<name>A0ABS4CFK2_9ENTE</name>
<dbReference type="PANTHER" id="PTHR34294">
    <property type="entry name" value="TRANSCRIPTIONAL REGULATOR-RELATED"/>
    <property type="match status" value="1"/>
</dbReference>
<evidence type="ECO:0000313" key="7">
    <source>
        <dbReference type="Proteomes" id="UP000673375"/>
    </source>
</evidence>
<dbReference type="Gene3D" id="1.10.10.60">
    <property type="entry name" value="Homeodomain-like"/>
    <property type="match status" value="1"/>
</dbReference>
<dbReference type="PANTHER" id="PTHR34294:SF1">
    <property type="entry name" value="TRANSCRIPTIONAL REGULATOR LSRR"/>
    <property type="match status" value="1"/>
</dbReference>
<reference evidence="6 7" key="1">
    <citation type="submission" date="2020-12" db="EMBL/GenBank/DDBJ databases">
        <title>Vagococcus allomyrinae sp. nov. and Enterococcus lavae sp. nov., isolated from the larvae of Allomyrina dichotoma.</title>
        <authorList>
            <person name="Lee S.D."/>
        </authorList>
    </citation>
    <scope>NUCLEOTIDE SEQUENCE [LARGE SCALE GENOMIC DNA]</scope>
    <source>
        <strain evidence="6 7">BWM-S5</strain>
    </source>
</reference>
<evidence type="ECO:0000256" key="1">
    <source>
        <dbReference type="ARBA" id="ARBA00010466"/>
    </source>
</evidence>
<dbReference type="SUPFAM" id="SSF46689">
    <property type="entry name" value="Homeodomain-like"/>
    <property type="match status" value="1"/>
</dbReference>
<evidence type="ECO:0000256" key="4">
    <source>
        <dbReference type="ARBA" id="ARBA00023163"/>
    </source>
</evidence>
<keyword evidence="3" id="KW-0238">DNA-binding</keyword>
<organism evidence="6 7">
    <name type="scientific">Enterococcus larvae</name>
    <dbReference type="NCBI Taxonomy" id="2794352"/>
    <lineage>
        <taxon>Bacteria</taxon>
        <taxon>Bacillati</taxon>
        <taxon>Bacillota</taxon>
        <taxon>Bacilli</taxon>
        <taxon>Lactobacillales</taxon>
        <taxon>Enterococcaceae</taxon>
        <taxon>Enterococcus</taxon>
    </lineage>
</organism>
<feature type="domain" description="Sugar-binding" evidence="5">
    <location>
        <begin position="58"/>
        <end position="311"/>
    </location>
</feature>
<evidence type="ECO:0000256" key="3">
    <source>
        <dbReference type="ARBA" id="ARBA00023125"/>
    </source>
</evidence>
<keyword evidence="4" id="KW-0804">Transcription</keyword>
<evidence type="ECO:0000256" key="2">
    <source>
        <dbReference type="ARBA" id="ARBA00023015"/>
    </source>
</evidence>
<sequence length="314" mass="34598">MDEEKLLIRIAEMYYQEDKNQSQIAKELNIHRTTISRLLKRSREEGVVQITINYDKSASYSLEQTLEQRFGLKKAVVIPVASELTRQQKEHFLGKAAGDYFLDYVSDGMKIGFSWGHALAAMVEEMGTKSVTNALCLPMIGGPSGKLASEYHVNTIAYAASKKLGCAALMIDSPAITETAELRTALMNNAFNQELSELWQELEVAVFGIGSPILSTNDVWQGFYGEDVIKDLETKGIAGDVLSRFFDKEGVSVKSALDDRIIGLSMDQLKKVPQRIGIAESKEKVGSIHAALKGGILTTLVTTEETAKEILLLD</sequence>
<evidence type="ECO:0000313" key="6">
    <source>
        <dbReference type="EMBL" id="MBP1044770.1"/>
    </source>
</evidence>
<dbReference type="SUPFAM" id="SSF100950">
    <property type="entry name" value="NagB/RpiA/CoA transferase-like"/>
    <property type="match status" value="1"/>
</dbReference>
<dbReference type="Gene3D" id="3.40.50.1360">
    <property type="match status" value="1"/>
</dbReference>
<comment type="similarity">
    <text evidence="1">Belongs to the SorC transcriptional regulatory family.</text>
</comment>
<proteinExistence type="inferred from homology"/>
<dbReference type="Pfam" id="PF04198">
    <property type="entry name" value="Sugar-bind"/>
    <property type="match status" value="1"/>
</dbReference>
<dbReference type="InterPro" id="IPR009057">
    <property type="entry name" value="Homeodomain-like_sf"/>
</dbReference>
<keyword evidence="2" id="KW-0805">Transcription regulation</keyword>
<comment type="caution">
    <text evidence="6">The sequence shown here is derived from an EMBL/GenBank/DDBJ whole genome shotgun (WGS) entry which is preliminary data.</text>
</comment>
<evidence type="ECO:0000259" key="5">
    <source>
        <dbReference type="Pfam" id="PF04198"/>
    </source>
</evidence>
<dbReference type="InterPro" id="IPR051054">
    <property type="entry name" value="SorC_transcr_regulators"/>
</dbReference>